<evidence type="ECO:0000256" key="1">
    <source>
        <dbReference type="SAM" id="MobiDB-lite"/>
    </source>
</evidence>
<evidence type="ECO:0000313" key="2">
    <source>
        <dbReference type="EMBL" id="NRN69576.1"/>
    </source>
</evidence>
<dbReference type="PANTHER" id="PTHR48174:SF5">
    <property type="entry name" value="VACUOLAR PROTEIN SORTING-ASSOCIATED PROTEIN 62"/>
    <property type="match status" value="1"/>
</dbReference>
<feature type="region of interest" description="Disordered" evidence="1">
    <location>
        <begin position="102"/>
        <end position="136"/>
    </location>
</feature>
<dbReference type="PROSITE" id="PS51257">
    <property type="entry name" value="PROKAR_LIPOPROTEIN"/>
    <property type="match status" value="1"/>
</dbReference>
<comment type="caution">
    <text evidence="2">The sequence shown here is derived from an EMBL/GenBank/DDBJ whole genome shotgun (WGS) entry which is preliminary data.</text>
</comment>
<name>A0ABX2FDX4_9PSEU</name>
<protein>
    <recommendedName>
        <fullName evidence="4">DUF946 domain-containing protein</fullName>
    </recommendedName>
</protein>
<gene>
    <name evidence="2" type="ORF">GC106_68330</name>
</gene>
<accession>A0ABX2FDX4</accession>
<keyword evidence="3" id="KW-1185">Reference proteome</keyword>
<reference evidence="2 3" key="1">
    <citation type="submission" date="2020-01" db="EMBL/GenBank/DDBJ databases">
        <title>Kibdelosporangium persica a novel Actinomycetes from a hot desert in Iran.</title>
        <authorList>
            <person name="Safaei N."/>
            <person name="Zaburannyi N."/>
            <person name="Mueller R."/>
            <person name="Wink J."/>
        </authorList>
    </citation>
    <scope>NUCLEOTIDE SEQUENCE [LARGE SCALE GENOMIC DNA]</scope>
    <source>
        <strain evidence="2 3">4NS15</strain>
    </source>
</reference>
<evidence type="ECO:0000313" key="3">
    <source>
        <dbReference type="Proteomes" id="UP000763557"/>
    </source>
</evidence>
<dbReference type="PANTHER" id="PTHR48174">
    <property type="entry name" value="DUF946 FAMILY PROTEIN"/>
    <property type="match status" value="1"/>
</dbReference>
<sequence>MRVRVLVLVVVAGLLAGCDDKAPDVYTPAAPEQANPALAERFAPLVFLAEGEPNLPMDATHYVGKSSLWFDDGCDDSDDRLVAEKIDLRRLSGKTGAYEQQANCSKSRKVTDGPDGFPEKSGFYLRPPESARQGEGTQAPVYWEYHVDSGRAAYVYWFFYGYNDLTAGNKHEGDWERVAVQVNGTTPVGVTFFKHGGDPCMVPWQDTQLGKNGDHPQVYAAKGSHGSYSSPGNEYLAGAAFDRSSAGSQWNTWATLRQADREPWWGYRGTWGSPSSLPVSGFDGPAGPGPGRLLKNVLTDKVCEVSQRTITSQLPDAFVGEWETREPATQKPPVTPYHIRASLRKDRSTVHYRTTWTEPDPKLDCQGTWSVTAALQMAVAVHEKITGTSRGKCVIEGSIRLTIEGDAVGVLYDSGSFEMQAKLYRRTRTDPPPPADVPADTTEAALKRFEQYLHAVGNEDLGTVCEIAGPAARKAEAQGFGTCRQTMPVMFRMLSPAQKTALRTATVDTRQITARPGTVEVPTKAILAGDVRFSSSTLGDCTLTFMNGQWFVTD</sequence>
<organism evidence="2 3">
    <name type="scientific">Kibdelosporangium persicum</name>
    <dbReference type="NCBI Taxonomy" id="2698649"/>
    <lineage>
        <taxon>Bacteria</taxon>
        <taxon>Bacillati</taxon>
        <taxon>Actinomycetota</taxon>
        <taxon>Actinomycetes</taxon>
        <taxon>Pseudonocardiales</taxon>
        <taxon>Pseudonocardiaceae</taxon>
        <taxon>Kibdelosporangium</taxon>
    </lineage>
</organism>
<dbReference type="Proteomes" id="UP000763557">
    <property type="component" value="Unassembled WGS sequence"/>
</dbReference>
<proteinExistence type="predicted"/>
<evidence type="ECO:0008006" key="4">
    <source>
        <dbReference type="Google" id="ProtNLM"/>
    </source>
</evidence>
<dbReference type="EMBL" id="JAAATY010000029">
    <property type="protein sequence ID" value="NRN69576.1"/>
    <property type="molecule type" value="Genomic_DNA"/>
</dbReference>